<dbReference type="Proteomes" id="UP001172083">
    <property type="component" value="Unassembled WGS sequence"/>
</dbReference>
<keyword evidence="1" id="KW-0472">Membrane</keyword>
<keyword evidence="1" id="KW-0812">Transmembrane</keyword>
<comment type="caution">
    <text evidence="2">The sequence shown here is derived from an EMBL/GenBank/DDBJ whole genome shotgun (WGS) entry which is preliminary data.</text>
</comment>
<feature type="transmembrane region" description="Helical" evidence="1">
    <location>
        <begin position="81"/>
        <end position="100"/>
    </location>
</feature>
<protein>
    <submittedName>
        <fullName evidence="2">SxtJ family membrane protein</fullName>
    </submittedName>
</protein>
<gene>
    <name evidence="2" type="ORF">QQ020_04040</name>
</gene>
<proteinExistence type="predicted"/>
<name>A0ABT8L1R0_9BACT</name>
<dbReference type="EMBL" id="JAUJEB010000001">
    <property type="protein sequence ID" value="MDN5211201.1"/>
    <property type="molecule type" value="Genomic_DNA"/>
</dbReference>
<evidence type="ECO:0000313" key="2">
    <source>
        <dbReference type="EMBL" id="MDN5211201.1"/>
    </source>
</evidence>
<keyword evidence="3" id="KW-1185">Reference proteome</keyword>
<dbReference type="Pfam" id="PF19588">
    <property type="entry name" value="SxtJ"/>
    <property type="match status" value="1"/>
</dbReference>
<sequence length="135" mass="15421">MAKTDKTSLFDTNMSKDQCKDTGMAMMLILLLVGYFTKDVLYYHIATIALLVNMIVPKIYYPIAIVWFGLSNLLGSVMSKVLLSIVFFIVVVPIGFLRRVSGKDPMLLKHWKRGNESVMKVRNHTFIAKDLEKPY</sequence>
<keyword evidence="1" id="KW-1133">Transmembrane helix</keyword>
<feature type="transmembrane region" description="Helical" evidence="1">
    <location>
        <begin position="43"/>
        <end position="69"/>
    </location>
</feature>
<dbReference type="InterPro" id="IPR045781">
    <property type="entry name" value="SxtJ"/>
</dbReference>
<organism evidence="2 3">
    <name type="scientific">Agaribacillus aureus</name>
    <dbReference type="NCBI Taxonomy" id="3051825"/>
    <lineage>
        <taxon>Bacteria</taxon>
        <taxon>Pseudomonadati</taxon>
        <taxon>Bacteroidota</taxon>
        <taxon>Cytophagia</taxon>
        <taxon>Cytophagales</taxon>
        <taxon>Splendidivirgaceae</taxon>
        <taxon>Agaribacillus</taxon>
    </lineage>
</organism>
<evidence type="ECO:0000256" key="1">
    <source>
        <dbReference type="SAM" id="Phobius"/>
    </source>
</evidence>
<dbReference type="RefSeq" id="WP_346756536.1">
    <property type="nucleotide sequence ID" value="NZ_JAUJEB010000001.1"/>
</dbReference>
<reference evidence="2" key="1">
    <citation type="submission" date="2023-06" db="EMBL/GenBank/DDBJ databases">
        <title>Genomic of Agaribacillus aureum.</title>
        <authorList>
            <person name="Wang G."/>
        </authorList>
    </citation>
    <scope>NUCLEOTIDE SEQUENCE</scope>
    <source>
        <strain evidence="2">BMA12</strain>
    </source>
</reference>
<feature type="transmembrane region" description="Helical" evidence="1">
    <location>
        <begin position="21"/>
        <end position="37"/>
    </location>
</feature>
<evidence type="ECO:0000313" key="3">
    <source>
        <dbReference type="Proteomes" id="UP001172083"/>
    </source>
</evidence>
<accession>A0ABT8L1R0</accession>